<dbReference type="STRING" id="580340.Tlie_1553"/>
<evidence type="ECO:0000259" key="4">
    <source>
        <dbReference type="PROSITE" id="PS50932"/>
    </source>
</evidence>
<keyword evidence="6" id="KW-1185">Reference proteome</keyword>
<dbReference type="SMART" id="SM00354">
    <property type="entry name" value="HTH_LACI"/>
    <property type="match status" value="1"/>
</dbReference>
<dbReference type="InterPro" id="IPR000843">
    <property type="entry name" value="HTH_LacI"/>
</dbReference>
<dbReference type="eggNOG" id="COG1609">
    <property type="taxonomic scope" value="Bacteria"/>
</dbReference>
<gene>
    <name evidence="5" type="ordered locus">Tlie_1553</name>
</gene>
<dbReference type="AlphaFoldDB" id="G7V7F9"/>
<accession>G7V7F9</accession>
<dbReference type="SUPFAM" id="SSF53822">
    <property type="entry name" value="Periplasmic binding protein-like I"/>
    <property type="match status" value="1"/>
</dbReference>
<keyword evidence="1" id="KW-0805">Transcription regulation</keyword>
<evidence type="ECO:0000256" key="1">
    <source>
        <dbReference type="ARBA" id="ARBA00023015"/>
    </source>
</evidence>
<dbReference type="HOGENOM" id="CLU_1015401_0_0_0"/>
<sequence>MKVTMADVAAEAGVNKATVSRVLKGDPRISAATCEKVWAAVKKLGYRPDVLARGLSTKTTDTIGVVFKQLSPWWVGLYLCGLERVMERIGVEIMIKETSSDDKKRINALKVLSARRVDGLIFVYEKPPAEELNLPVVVVGEHQFDGVSIKFDEKAIVEKIEKLSKGQGFRYYPGEGAVYSFLSKYQTQKKNAKCHVLDGRLGQKVEASPDDVLIFCGSQEEASILGAWTLEFPAFHLGALSGRLMINRLRDKRIRPQAVLVVPQIFTPQGELWG</sequence>
<dbReference type="Proteomes" id="UP000005868">
    <property type="component" value="Chromosome"/>
</dbReference>
<dbReference type="GO" id="GO:0003700">
    <property type="term" value="F:DNA-binding transcription factor activity"/>
    <property type="evidence" value="ECO:0007669"/>
    <property type="project" value="TreeGrafter"/>
</dbReference>
<feature type="domain" description="HTH lacI-type" evidence="4">
    <location>
        <begin position="3"/>
        <end position="57"/>
    </location>
</feature>
<protein>
    <submittedName>
        <fullName evidence="5">Transcriptional regulator, LacI family</fullName>
    </submittedName>
</protein>
<organism evidence="5 6">
    <name type="scientific">Thermovirga lienii (strain ATCC BAA-1197 / DSM 17291 / Cas60314)</name>
    <dbReference type="NCBI Taxonomy" id="580340"/>
    <lineage>
        <taxon>Bacteria</taxon>
        <taxon>Thermotogati</taxon>
        <taxon>Synergistota</taxon>
        <taxon>Synergistia</taxon>
        <taxon>Synergistales</taxon>
        <taxon>Thermovirgaceae</taxon>
        <taxon>Thermovirga</taxon>
    </lineage>
</organism>
<reference evidence="5 6" key="2">
    <citation type="journal article" date="2012" name="Stand. Genomic Sci.">
        <title>Genome sequence of the moderately thermophilic, amino-acid-degrading and sulfur-reducing bacterium Thermovirga lienii type strain (Cas60314(T)).</title>
        <authorList>
            <person name="Goker M."/>
            <person name="Saunders E."/>
            <person name="Lapidus A."/>
            <person name="Nolan M."/>
            <person name="Lucas S."/>
            <person name="Hammon N."/>
            <person name="Deshpande S."/>
            <person name="Cheng J.F."/>
            <person name="Han C."/>
            <person name="Tapia R."/>
            <person name="Goodwin L.A."/>
            <person name="Pitluck S."/>
            <person name="Liolios K."/>
            <person name="Mavromatis K."/>
            <person name="Pagani I."/>
            <person name="Ivanova N."/>
            <person name="Mikhailova N."/>
            <person name="Pati A."/>
            <person name="Chen A."/>
            <person name="Palaniappan K."/>
            <person name="Land M."/>
            <person name="Chang Y.J."/>
            <person name="Jeffries C.D."/>
            <person name="Brambilla E.M."/>
            <person name="Rohde M."/>
            <person name="Spring S."/>
            <person name="Detter J.C."/>
            <person name="Woyke T."/>
            <person name="Bristow J."/>
            <person name="Eisen J.A."/>
            <person name="Markowitz V."/>
            <person name="Hugenholtz P."/>
            <person name="Kyrpides N.C."/>
            <person name="Klenk H.P."/>
        </authorList>
    </citation>
    <scope>NUCLEOTIDE SEQUENCE [LARGE SCALE GENOMIC DNA]</scope>
    <source>
        <strain evidence="6">ATCC BAA-1197 / DSM 17291 / Cas60314</strain>
    </source>
</reference>
<dbReference type="Gene3D" id="3.40.50.2300">
    <property type="match status" value="1"/>
</dbReference>
<dbReference type="KEGG" id="tli:Tlie_1553"/>
<dbReference type="InterPro" id="IPR010982">
    <property type="entry name" value="Lambda_DNA-bd_dom_sf"/>
</dbReference>
<evidence type="ECO:0000313" key="6">
    <source>
        <dbReference type="Proteomes" id="UP000005868"/>
    </source>
</evidence>
<dbReference type="PANTHER" id="PTHR30146">
    <property type="entry name" value="LACI-RELATED TRANSCRIPTIONAL REPRESSOR"/>
    <property type="match status" value="1"/>
</dbReference>
<proteinExistence type="predicted"/>
<dbReference type="PROSITE" id="PS50932">
    <property type="entry name" value="HTH_LACI_2"/>
    <property type="match status" value="1"/>
</dbReference>
<evidence type="ECO:0000313" key="5">
    <source>
        <dbReference type="EMBL" id="AER67275.1"/>
    </source>
</evidence>
<dbReference type="SUPFAM" id="SSF47413">
    <property type="entry name" value="lambda repressor-like DNA-binding domains"/>
    <property type="match status" value="1"/>
</dbReference>
<keyword evidence="2" id="KW-0238">DNA-binding</keyword>
<dbReference type="EMBL" id="CP003096">
    <property type="protein sequence ID" value="AER67275.1"/>
    <property type="molecule type" value="Genomic_DNA"/>
</dbReference>
<keyword evidence="3" id="KW-0804">Transcription</keyword>
<name>G7V7F9_THELD</name>
<dbReference type="OrthoDB" id="4810at2"/>
<reference evidence="6" key="1">
    <citation type="submission" date="2011-10" db="EMBL/GenBank/DDBJ databases">
        <title>The complete genome of chromosome of Thermovirga lienii DSM 17291.</title>
        <authorList>
            <consortium name="US DOE Joint Genome Institute (JGI-PGF)"/>
            <person name="Lucas S."/>
            <person name="Copeland A."/>
            <person name="Lapidus A."/>
            <person name="Glavina del Rio T."/>
            <person name="Dalin E."/>
            <person name="Tice H."/>
            <person name="Bruce D."/>
            <person name="Goodwin L."/>
            <person name="Pitluck S."/>
            <person name="Peters L."/>
            <person name="Mikhailova N."/>
            <person name="Saunders E."/>
            <person name="Kyrpides N."/>
            <person name="Mavromatis K."/>
            <person name="Ivanova N."/>
            <person name="Last F.I."/>
            <person name="Brettin T."/>
            <person name="Detter J.C."/>
            <person name="Han C."/>
            <person name="Larimer F."/>
            <person name="Land M."/>
            <person name="Hauser L."/>
            <person name="Markowitz V."/>
            <person name="Cheng J.-F."/>
            <person name="Hugenholtz P."/>
            <person name="Woyke T."/>
            <person name="Wu D."/>
            <person name="Spring S."/>
            <person name="Schroeder M."/>
            <person name="Brambilla E.-M."/>
            <person name="Klenk H.-P."/>
            <person name="Eisen J.A."/>
        </authorList>
    </citation>
    <scope>NUCLEOTIDE SEQUENCE [LARGE SCALE GENOMIC DNA]</scope>
    <source>
        <strain evidence="6">ATCC BAA-1197 / DSM 17291 / Cas60314</strain>
    </source>
</reference>
<dbReference type="GO" id="GO:0000976">
    <property type="term" value="F:transcription cis-regulatory region binding"/>
    <property type="evidence" value="ECO:0007669"/>
    <property type="project" value="TreeGrafter"/>
</dbReference>
<dbReference type="PANTHER" id="PTHR30146:SF109">
    <property type="entry name" value="HTH-TYPE TRANSCRIPTIONAL REGULATOR GALS"/>
    <property type="match status" value="1"/>
</dbReference>
<evidence type="ECO:0000256" key="2">
    <source>
        <dbReference type="ARBA" id="ARBA00023125"/>
    </source>
</evidence>
<dbReference type="InterPro" id="IPR028082">
    <property type="entry name" value="Peripla_BP_I"/>
</dbReference>
<evidence type="ECO:0000256" key="3">
    <source>
        <dbReference type="ARBA" id="ARBA00023163"/>
    </source>
</evidence>
<dbReference type="Pfam" id="PF00356">
    <property type="entry name" value="LacI"/>
    <property type="match status" value="1"/>
</dbReference>
<dbReference type="Gene3D" id="1.10.260.40">
    <property type="entry name" value="lambda repressor-like DNA-binding domains"/>
    <property type="match status" value="1"/>
</dbReference>
<dbReference type="CDD" id="cd01392">
    <property type="entry name" value="HTH_LacI"/>
    <property type="match status" value="1"/>
</dbReference>